<feature type="domain" description="EamA" evidence="7">
    <location>
        <begin position="152"/>
        <end position="287"/>
    </location>
</feature>
<evidence type="ECO:0000256" key="4">
    <source>
        <dbReference type="ARBA" id="ARBA00022989"/>
    </source>
</evidence>
<feature type="transmembrane region" description="Helical" evidence="6">
    <location>
        <begin position="152"/>
        <end position="171"/>
    </location>
</feature>
<evidence type="ECO:0000256" key="6">
    <source>
        <dbReference type="SAM" id="Phobius"/>
    </source>
</evidence>
<comment type="similarity">
    <text evidence="2">Belongs to the EamA transporter family.</text>
</comment>
<gene>
    <name evidence="8" type="ORF">DLD77_03695</name>
</gene>
<dbReference type="Pfam" id="PF00892">
    <property type="entry name" value="EamA"/>
    <property type="match status" value="2"/>
</dbReference>
<dbReference type="Proteomes" id="UP000246099">
    <property type="component" value="Chromosome"/>
</dbReference>
<evidence type="ECO:0000313" key="8">
    <source>
        <dbReference type="EMBL" id="AWO00861.1"/>
    </source>
</evidence>
<comment type="subcellular location">
    <subcellularLocation>
        <location evidence="1">Membrane</location>
        <topology evidence="1">Multi-pass membrane protein</topology>
    </subcellularLocation>
</comment>
<evidence type="ECO:0000256" key="2">
    <source>
        <dbReference type="ARBA" id="ARBA00007362"/>
    </source>
</evidence>
<evidence type="ECO:0000256" key="3">
    <source>
        <dbReference type="ARBA" id="ARBA00022692"/>
    </source>
</evidence>
<dbReference type="Gene3D" id="1.10.3730.20">
    <property type="match status" value="1"/>
</dbReference>
<evidence type="ECO:0000259" key="7">
    <source>
        <dbReference type="Pfam" id="PF00892"/>
    </source>
</evidence>
<evidence type="ECO:0000256" key="1">
    <source>
        <dbReference type="ARBA" id="ARBA00004141"/>
    </source>
</evidence>
<proteinExistence type="inferred from homology"/>
<dbReference type="PANTHER" id="PTHR32322:SF2">
    <property type="entry name" value="EAMA DOMAIN-CONTAINING PROTEIN"/>
    <property type="match status" value="1"/>
</dbReference>
<feature type="transmembrane region" description="Helical" evidence="6">
    <location>
        <begin position="243"/>
        <end position="265"/>
    </location>
</feature>
<keyword evidence="5 6" id="KW-0472">Membrane</keyword>
<dbReference type="SUPFAM" id="SSF103481">
    <property type="entry name" value="Multidrug resistance efflux transporter EmrE"/>
    <property type="match status" value="2"/>
</dbReference>
<organism evidence="8 9">
    <name type="scientific">Chitinophaga alhagiae</name>
    <dbReference type="NCBI Taxonomy" id="2203219"/>
    <lineage>
        <taxon>Bacteria</taxon>
        <taxon>Pseudomonadati</taxon>
        <taxon>Bacteroidota</taxon>
        <taxon>Chitinophagia</taxon>
        <taxon>Chitinophagales</taxon>
        <taxon>Chitinophagaceae</taxon>
        <taxon>Chitinophaga</taxon>
    </lineage>
</organism>
<feature type="transmembrane region" description="Helical" evidence="6">
    <location>
        <begin position="183"/>
        <end position="202"/>
    </location>
</feature>
<sequence>MKQGNYWLAFVVIHVIFIGVWGALIEIPEKNGFPSTLGYVVWALCMVPAALVALKINGWKMTLSKPAAVLGMLVGLLGAGGQLVLFYVLRVVPAYLVFPVLSLTPVVTILLAAVFLKERTTFLGWIGIGLAVVAIVLLSYQPQGQPGGTGLTWLLLSAIPLVAWGAQGFAMRWANKVSNAETIFVYMTISSLLFIPAALYMTDFSRPVNWGAGGPLLAAGVQMLNAIGALCLVYAFRYGKAIFIAPMTTALSPVLTVIISLLIYAVVPHTMIVAGILLAVTSAVLMVLEEGKADQLQVQH</sequence>
<dbReference type="PANTHER" id="PTHR32322">
    <property type="entry name" value="INNER MEMBRANE TRANSPORTER"/>
    <property type="match status" value="1"/>
</dbReference>
<evidence type="ECO:0000256" key="5">
    <source>
        <dbReference type="ARBA" id="ARBA00023136"/>
    </source>
</evidence>
<feature type="transmembrane region" description="Helical" evidence="6">
    <location>
        <begin position="68"/>
        <end position="89"/>
    </location>
</feature>
<dbReference type="EMBL" id="CP029600">
    <property type="protein sequence ID" value="AWO00861.1"/>
    <property type="molecule type" value="Genomic_DNA"/>
</dbReference>
<accession>A0ABM6WAF8</accession>
<reference evidence="8 9" key="1">
    <citation type="submission" date="2018-05" db="EMBL/GenBank/DDBJ databases">
        <title>Chitinophaga sp. nov., isolated from rhizosphere soil of Alhagi.</title>
        <authorList>
            <person name="Liu Y."/>
        </authorList>
    </citation>
    <scope>NUCLEOTIDE SEQUENCE [LARGE SCALE GENOMIC DNA]</scope>
    <source>
        <strain evidence="8 9">T22</strain>
    </source>
</reference>
<feature type="transmembrane region" description="Helical" evidence="6">
    <location>
        <begin position="37"/>
        <end position="56"/>
    </location>
</feature>
<protein>
    <submittedName>
        <fullName evidence="8">EamA family transporter</fullName>
    </submittedName>
</protein>
<evidence type="ECO:0000313" key="9">
    <source>
        <dbReference type="Proteomes" id="UP000246099"/>
    </source>
</evidence>
<dbReference type="InterPro" id="IPR050638">
    <property type="entry name" value="AA-Vitamin_Transporters"/>
</dbReference>
<feature type="transmembrane region" description="Helical" evidence="6">
    <location>
        <begin position="214"/>
        <end position="236"/>
    </location>
</feature>
<feature type="transmembrane region" description="Helical" evidence="6">
    <location>
        <begin position="271"/>
        <end position="288"/>
    </location>
</feature>
<feature type="domain" description="EamA" evidence="7">
    <location>
        <begin position="6"/>
        <end position="139"/>
    </location>
</feature>
<dbReference type="InterPro" id="IPR037185">
    <property type="entry name" value="EmrE-like"/>
</dbReference>
<keyword evidence="3 6" id="KW-0812">Transmembrane</keyword>
<feature type="transmembrane region" description="Helical" evidence="6">
    <location>
        <begin position="7"/>
        <end position="25"/>
    </location>
</feature>
<feature type="transmembrane region" description="Helical" evidence="6">
    <location>
        <begin position="95"/>
        <end position="115"/>
    </location>
</feature>
<keyword evidence="9" id="KW-1185">Reference proteome</keyword>
<keyword evidence="4 6" id="KW-1133">Transmembrane helix</keyword>
<name>A0ABM6WAF8_9BACT</name>
<dbReference type="RefSeq" id="WP_119076752.1">
    <property type="nucleotide sequence ID" value="NZ_CP029600.1"/>
</dbReference>
<dbReference type="InterPro" id="IPR000620">
    <property type="entry name" value="EamA_dom"/>
</dbReference>
<feature type="transmembrane region" description="Helical" evidence="6">
    <location>
        <begin position="122"/>
        <end position="140"/>
    </location>
</feature>